<dbReference type="Proteomes" id="UP001497482">
    <property type="component" value="Chromosome 9"/>
</dbReference>
<organism evidence="1 2">
    <name type="scientific">Knipowitschia caucasica</name>
    <name type="common">Caucasian dwarf goby</name>
    <name type="synonym">Pomatoschistus caucasicus</name>
    <dbReference type="NCBI Taxonomy" id="637954"/>
    <lineage>
        <taxon>Eukaryota</taxon>
        <taxon>Metazoa</taxon>
        <taxon>Chordata</taxon>
        <taxon>Craniata</taxon>
        <taxon>Vertebrata</taxon>
        <taxon>Euteleostomi</taxon>
        <taxon>Actinopterygii</taxon>
        <taxon>Neopterygii</taxon>
        <taxon>Teleostei</taxon>
        <taxon>Neoteleostei</taxon>
        <taxon>Acanthomorphata</taxon>
        <taxon>Gobiaria</taxon>
        <taxon>Gobiiformes</taxon>
        <taxon>Gobioidei</taxon>
        <taxon>Gobiidae</taxon>
        <taxon>Gobiinae</taxon>
        <taxon>Knipowitschia</taxon>
    </lineage>
</organism>
<name>A0AAV2MT16_KNICA</name>
<protein>
    <submittedName>
        <fullName evidence="1">Uncharacterized protein</fullName>
    </submittedName>
</protein>
<gene>
    <name evidence="1" type="ORF">KC01_LOCUS42377</name>
</gene>
<evidence type="ECO:0000313" key="1">
    <source>
        <dbReference type="EMBL" id="CAL1616664.1"/>
    </source>
</evidence>
<proteinExistence type="predicted"/>
<keyword evidence="2" id="KW-1185">Reference proteome</keyword>
<reference evidence="1 2" key="1">
    <citation type="submission" date="2024-04" db="EMBL/GenBank/DDBJ databases">
        <authorList>
            <person name="Waldvogel A.-M."/>
            <person name="Schoenle A."/>
        </authorList>
    </citation>
    <scope>NUCLEOTIDE SEQUENCE [LARGE SCALE GENOMIC DNA]</scope>
</reference>
<dbReference type="AlphaFoldDB" id="A0AAV2MT16"/>
<evidence type="ECO:0000313" key="2">
    <source>
        <dbReference type="Proteomes" id="UP001497482"/>
    </source>
</evidence>
<dbReference type="EMBL" id="OZ035831">
    <property type="protein sequence ID" value="CAL1616664.1"/>
    <property type="molecule type" value="Genomic_DNA"/>
</dbReference>
<dbReference type="Gene3D" id="1.10.10.1070">
    <property type="entry name" value="Zinc finger, BED domain-containing"/>
    <property type="match status" value="1"/>
</dbReference>
<accession>A0AAV2MT16</accession>
<sequence length="66" mass="7579">MTEHRIRRIVWKITFARKIHPQEAAILTESVVSMIVKDMRLIAVVEGEGFKEMLTIFESGNFSGET</sequence>
<dbReference type="SUPFAM" id="SSF140996">
    <property type="entry name" value="Hermes dimerisation domain"/>
    <property type="match status" value="1"/>
</dbReference>